<gene>
    <name evidence="2" type="ORF">GCM10025867_50960</name>
</gene>
<keyword evidence="1" id="KW-0812">Transmembrane</keyword>
<feature type="transmembrane region" description="Helical" evidence="1">
    <location>
        <begin position="57"/>
        <end position="77"/>
    </location>
</feature>
<name>A0ABN6Y689_9MICO</name>
<organism evidence="2 3">
    <name type="scientific">Frondihabitans sucicola</name>
    <dbReference type="NCBI Taxonomy" id="1268041"/>
    <lineage>
        <taxon>Bacteria</taxon>
        <taxon>Bacillati</taxon>
        <taxon>Actinomycetota</taxon>
        <taxon>Actinomycetes</taxon>
        <taxon>Micrococcales</taxon>
        <taxon>Microbacteriaceae</taxon>
        <taxon>Frondihabitans</taxon>
    </lineage>
</organism>
<keyword evidence="3" id="KW-1185">Reference proteome</keyword>
<keyword evidence="1" id="KW-0472">Membrane</keyword>
<keyword evidence="1" id="KW-1133">Transmembrane helix</keyword>
<evidence type="ECO:0000313" key="3">
    <source>
        <dbReference type="Proteomes" id="UP001321486"/>
    </source>
</evidence>
<dbReference type="EMBL" id="AP027733">
    <property type="protein sequence ID" value="BDZ52855.1"/>
    <property type="molecule type" value="Genomic_DNA"/>
</dbReference>
<dbReference type="Proteomes" id="UP001321486">
    <property type="component" value="Plasmid pNBRC108728a"/>
</dbReference>
<evidence type="ECO:0000313" key="2">
    <source>
        <dbReference type="EMBL" id="BDZ52855.1"/>
    </source>
</evidence>
<evidence type="ECO:0000256" key="1">
    <source>
        <dbReference type="SAM" id="Phobius"/>
    </source>
</evidence>
<feature type="transmembrane region" description="Helical" evidence="1">
    <location>
        <begin position="6"/>
        <end position="28"/>
    </location>
</feature>
<reference evidence="3" key="1">
    <citation type="journal article" date="2019" name="Int. J. Syst. Evol. Microbiol.">
        <title>The Global Catalogue of Microorganisms (GCM) 10K type strain sequencing project: providing services to taxonomists for standard genome sequencing and annotation.</title>
        <authorList>
            <consortium name="The Broad Institute Genomics Platform"/>
            <consortium name="The Broad Institute Genome Sequencing Center for Infectious Disease"/>
            <person name="Wu L."/>
            <person name="Ma J."/>
        </authorList>
    </citation>
    <scope>NUCLEOTIDE SEQUENCE [LARGE SCALE GENOMIC DNA]</scope>
    <source>
        <strain evidence="3">NBRC 108728</strain>
    </source>
</reference>
<dbReference type="RefSeq" id="WP_286347137.1">
    <property type="nucleotide sequence ID" value="NZ_AP027733.1"/>
</dbReference>
<sequence>MSVLGLSLLFCLGLLGAVCLGAFLAAAAEGIDSIVRTRRGIHGARASRATARRMLKLFQWSAIAFISGAVVLARVPIDVDPALSTLALVMGAVGGGLVAAAIALTKIVGAPASAPATEGTRN</sequence>
<accession>A0ABN6Y689</accession>
<feature type="transmembrane region" description="Helical" evidence="1">
    <location>
        <begin position="83"/>
        <end position="104"/>
    </location>
</feature>
<proteinExistence type="predicted"/>
<geneLocation type="plasmid" evidence="2 3">
    <name>pNBRC108728a</name>
</geneLocation>
<protein>
    <submittedName>
        <fullName evidence="2">Uncharacterized protein</fullName>
    </submittedName>
</protein>
<keyword evidence="2" id="KW-0614">Plasmid</keyword>